<dbReference type="SUPFAM" id="SSF52540">
    <property type="entry name" value="P-loop containing nucleoside triphosphate hydrolases"/>
    <property type="match status" value="1"/>
</dbReference>
<dbReference type="InterPro" id="IPR027417">
    <property type="entry name" value="P-loop_NTPase"/>
</dbReference>
<organism evidence="1 2">
    <name type="scientific">Streblomastix strix</name>
    <dbReference type="NCBI Taxonomy" id="222440"/>
    <lineage>
        <taxon>Eukaryota</taxon>
        <taxon>Metamonada</taxon>
        <taxon>Preaxostyla</taxon>
        <taxon>Oxymonadida</taxon>
        <taxon>Streblomastigidae</taxon>
        <taxon>Streblomastix</taxon>
    </lineage>
</organism>
<dbReference type="GO" id="GO:0007018">
    <property type="term" value="P:microtubule-based movement"/>
    <property type="evidence" value="ECO:0007669"/>
    <property type="project" value="InterPro"/>
</dbReference>
<protein>
    <submittedName>
        <fullName evidence="1">Putative cytoplasmic dynein 2 heavy chain</fullName>
    </submittedName>
</protein>
<comment type="caution">
    <text evidence="1">The sequence shown here is derived from an EMBL/GenBank/DDBJ whole genome shotgun (WGS) entry which is preliminary data.</text>
</comment>
<evidence type="ECO:0000313" key="1">
    <source>
        <dbReference type="EMBL" id="KAA6342893.1"/>
    </source>
</evidence>
<dbReference type="PANTHER" id="PTHR45703:SF22">
    <property type="entry name" value="DYNEIN CYTOPLASMIC 2 HEAVY CHAIN 1"/>
    <property type="match status" value="1"/>
</dbReference>
<dbReference type="EMBL" id="SNRW01040580">
    <property type="protein sequence ID" value="KAA6342893.1"/>
    <property type="molecule type" value="Genomic_DNA"/>
</dbReference>
<proteinExistence type="predicted"/>
<gene>
    <name evidence="1" type="ORF">EZS28_052353</name>
</gene>
<sequence length="209" mass="23335">GEHFLLVGPEGAGKHMLLRDALKKQVNSEIAEVNCSTQTSASVLADSLKQHSMILSSAHGRTLRPKHGNKLILFLSDLQLPRADKYDTVEAVAFIHQLITYGGFYDIDLEWTIVEGIQIIATIVSQDQIQDNNQNNERNQTNLKSNSLESILSPRFIANVRVVSIPHPLERSLQLVYTQFIEASIKHLKHNNIFIIALLHGIQQDGLLG</sequence>
<dbReference type="OrthoDB" id="10266613at2759"/>
<dbReference type="Proteomes" id="UP000324800">
    <property type="component" value="Unassembled WGS sequence"/>
</dbReference>
<dbReference type="PANTHER" id="PTHR45703">
    <property type="entry name" value="DYNEIN HEAVY CHAIN"/>
    <property type="match status" value="1"/>
</dbReference>
<dbReference type="Gene3D" id="3.40.50.300">
    <property type="entry name" value="P-loop containing nucleotide triphosphate hydrolases"/>
    <property type="match status" value="1"/>
</dbReference>
<dbReference type="GO" id="GO:0045505">
    <property type="term" value="F:dynein intermediate chain binding"/>
    <property type="evidence" value="ECO:0007669"/>
    <property type="project" value="InterPro"/>
</dbReference>
<dbReference type="GO" id="GO:0051959">
    <property type="term" value="F:dynein light intermediate chain binding"/>
    <property type="evidence" value="ECO:0007669"/>
    <property type="project" value="InterPro"/>
</dbReference>
<accession>A0A5J4SC80</accession>
<feature type="non-terminal residue" evidence="1">
    <location>
        <position position="1"/>
    </location>
</feature>
<name>A0A5J4SC80_9EUKA</name>
<dbReference type="GO" id="GO:0030286">
    <property type="term" value="C:dynein complex"/>
    <property type="evidence" value="ECO:0007669"/>
    <property type="project" value="InterPro"/>
</dbReference>
<reference evidence="1 2" key="1">
    <citation type="submission" date="2019-03" db="EMBL/GenBank/DDBJ databases">
        <title>Single cell metagenomics reveals metabolic interactions within the superorganism composed of flagellate Streblomastix strix and complex community of Bacteroidetes bacteria on its surface.</title>
        <authorList>
            <person name="Treitli S.C."/>
            <person name="Kolisko M."/>
            <person name="Husnik F."/>
            <person name="Keeling P."/>
            <person name="Hampl V."/>
        </authorList>
    </citation>
    <scope>NUCLEOTIDE SEQUENCE [LARGE SCALE GENOMIC DNA]</scope>
    <source>
        <strain evidence="1">ST1C</strain>
    </source>
</reference>
<evidence type="ECO:0000313" key="2">
    <source>
        <dbReference type="Proteomes" id="UP000324800"/>
    </source>
</evidence>
<dbReference type="Pfam" id="PF12775">
    <property type="entry name" value="AAA_7"/>
    <property type="match status" value="1"/>
</dbReference>
<dbReference type="AlphaFoldDB" id="A0A5J4SC80"/>
<dbReference type="InterPro" id="IPR026983">
    <property type="entry name" value="DHC"/>
</dbReference>